<feature type="compositionally biased region" description="Polar residues" evidence="3">
    <location>
        <begin position="13"/>
        <end position="25"/>
    </location>
</feature>
<dbReference type="InterPro" id="IPR005467">
    <property type="entry name" value="His_kinase_dom"/>
</dbReference>
<name>A0A8I2ZHT6_VERLO</name>
<feature type="compositionally biased region" description="Polar residues" evidence="3">
    <location>
        <begin position="63"/>
        <end position="73"/>
    </location>
</feature>
<dbReference type="InterPro" id="IPR000014">
    <property type="entry name" value="PAS"/>
</dbReference>
<dbReference type="SMART" id="SM00387">
    <property type="entry name" value="HATPase_c"/>
    <property type="match status" value="1"/>
</dbReference>
<feature type="region of interest" description="Disordered" evidence="3">
    <location>
        <begin position="327"/>
        <end position="368"/>
    </location>
</feature>
<dbReference type="OrthoDB" id="60033at2759"/>
<evidence type="ECO:0000313" key="8">
    <source>
        <dbReference type="Proteomes" id="UP000689129"/>
    </source>
</evidence>
<dbReference type="PANTHER" id="PTHR43719:SF30">
    <property type="entry name" value="TWO-COMPONENT SYSTEM RESPONSE REGULATOR"/>
    <property type="match status" value="1"/>
</dbReference>
<dbReference type="Pfam" id="PF00512">
    <property type="entry name" value="HisKA"/>
    <property type="match status" value="1"/>
</dbReference>
<dbReference type="InterPro" id="IPR058846">
    <property type="entry name" value="PAS-like"/>
</dbReference>
<evidence type="ECO:0000256" key="2">
    <source>
        <dbReference type="PROSITE-ProRule" id="PRU00169"/>
    </source>
</evidence>
<feature type="region of interest" description="Disordered" evidence="3">
    <location>
        <begin position="1"/>
        <end position="27"/>
    </location>
</feature>
<dbReference type="EMBL" id="JAEMWZ010000196">
    <property type="protein sequence ID" value="KAG7131885.1"/>
    <property type="molecule type" value="Genomic_DNA"/>
</dbReference>
<feature type="modified residue" description="4-aspartylphosphate" evidence="2">
    <location>
        <position position="1486"/>
    </location>
</feature>
<sequence>MPLANDHHHDTTRPISPTASPTSLCGGTRSFFSSVEPASSSSLLSPLSATFATGPGAPGFPSSPITAHSSAWPTSPLPGKHHLSASLPPSSGPPASSPRTDVRIHSFALDRPHDNVCRSDFAVASSPRTDVRIHSFALDRPHDNVCRSDFAVNTHVRDDDISSKRQNRRSHHLAGDDWSSAVSRYGLTTTPTPRDTLFSTFPHASTTWTPTNPRSTYTKPQQPSRRPNPLPAKRPSEEDTARSGAKSSPLKKPRTRLLPPRAIDLSGVPRTPTAAAALALLKSEGVTSPLFFSNSPNPMSSRAPFLPPTDAAAALLARLREENDVRTVRLPRGHVSSASPARSGSTSGSGSWSSIEPGGSSSRSPSSQYLPPGLQLLNGCGVIELLEQDERPTFIIDLANPVNGNNLSLHLIYANASLRASSGVLELLSLDGEKAEKDRNYTNFKAWVMSHTKNNEGMDVCLSSHLYGNINWTCSTLRKRFRFVSGNTSAVSLMPSSPGTAKEAQVLEERTRGPTPTSNASDTPLANEPDYFGVELQPEMPMDLVPTGDSAMQNGIDECLEERHHSDEFTQHVFKAGLLRPSFDWTRITITPELSEHILFARNTDWGATSLGPIEYWSADLRAMANMVMGSPHPAALYWGPEFVTIYNEAYIELAGQKHPSLMGMRYADAWSEIWDDLQPIMQSAWDSGQSTLKNDNQLFIDRHGFTEEAFFSWSLVPLVTLREVGEKTAAARDVRSFWPRVREGLEYNDIDIPFALIYSVKDDSESEMSSMHSGSVAYPPLLQLEGAIGINEDHPAAIPDLNLRASDEGFAPYMRQSMSMHGTPVVLSAEAGTLPLDLIDGISWRGFGDASRTVVVLPVHPTTAGDSVVGFIVMGTNPRRPYDDDYQLFIHLLSRQLATSLASVVLFEEEIKRGQRAARLAALDREELRTELILRTQEAVESEYKFTRMAEFAPVGMFIANGAGQFNFANDTWWQISRHPRGEDSTDTWMQSIRDEDRAGVEMVWQALLTHKVAITHEFRFKCSRQNGDNTIDTWVLMSAFPERDEEGNLKSIFGCITDISSQKWAEAFQMQRREEAVELKRQQENFIDITSHEMRNPLSAILQCADEIANTTARYREHPDAQPVQTLLDVCTEAANTINLCASHQHRIVDDILTLSKLDSQLLLVTPVDAHPVNIVENVLKMFEAEVQAHDIELQFSTLSAYTDYGIDWVRLDPSRLRQVLINLMTNAIKFTQNRQERRISITLTASRDLSEVKETSLYFPSRRSDLRNLTSDKDWGDGDEMNLHFSVQDTGPGLREEEKKILFQRFSQASPRTHVQYGGSGLGLFISRMLTELQGGQIGVVSKEGLGSTFSFFIKCRKTAMPAEESSVAANRVARPGRVSTPTTPPPPTRMIRRPSHRPAADASQSPGPVPAPGPTPSKTGHDVLIVEDNIVNQKVLQRQLKNCGNVTHVANHGGEALDALKKCRFWTGKESEGYHLSVILMDLEMPVMDGMTCARRIRELEREGVLIDHIPIIAVTAYARPEQIEDAKAAGIDDVISKPFRIPDLTAKMNELVSKYNKLTVNN</sequence>
<protein>
    <submittedName>
        <fullName evidence="7">Hybrid signal transduction histidine kinase K like protein</fullName>
    </submittedName>
</protein>
<reference evidence="7" key="1">
    <citation type="journal article" date="2021" name="Mol. Plant Pathol.">
        <title>A 20-kb lineage-specific genomic region tames virulence in pathogenic amphidiploid Verticillium longisporum.</title>
        <authorList>
            <person name="Harting R."/>
            <person name="Starke J."/>
            <person name="Kusch H."/>
            <person name="Poggeler S."/>
            <person name="Maurus I."/>
            <person name="Schluter R."/>
            <person name="Landesfeind M."/>
            <person name="Bulla I."/>
            <person name="Nowrousian M."/>
            <person name="de Jonge R."/>
            <person name="Stahlhut G."/>
            <person name="Hoff K.J."/>
            <person name="Asshauer K.P."/>
            <person name="Thurmer A."/>
            <person name="Stanke M."/>
            <person name="Daniel R."/>
            <person name="Morgenstern B."/>
            <person name="Thomma B.P.H.J."/>
            <person name="Kronstad J.W."/>
            <person name="Braus-Stromeyer S.A."/>
            <person name="Braus G.H."/>
        </authorList>
    </citation>
    <scope>NUCLEOTIDE SEQUENCE</scope>
    <source>
        <strain evidence="7">Vl32</strain>
    </source>
</reference>
<feature type="domain" description="PAC" evidence="6">
    <location>
        <begin position="1018"/>
        <end position="1073"/>
    </location>
</feature>
<dbReference type="SMART" id="SM00388">
    <property type="entry name" value="HisKA"/>
    <property type="match status" value="1"/>
</dbReference>
<feature type="region of interest" description="Disordered" evidence="3">
    <location>
        <begin position="492"/>
        <end position="526"/>
    </location>
</feature>
<dbReference type="PROSITE" id="PS50113">
    <property type="entry name" value="PAC"/>
    <property type="match status" value="1"/>
</dbReference>
<keyword evidence="1 2" id="KW-0597">Phosphoprotein</keyword>
<dbReference type="Pfam" id="PF00989">
    <property type="entry name" value="PAS"/>
    <property type="match status" value="1"/>
</dbReference>
<dbReference type="Proteomes" id="UP000689129">
    <property type="component" value="Unassembled WGS sequence"/>
</dbReference>
<dbReference type="CDD" id="cd00082">
    <property type="entry name" value="HisKA"/>
    <property type="match status" value="1"/>
</dbReference>
<evidence type="ECO:0000259" key="6">
    <source>
        <dbReference type="PROSITE" id="PS50113"/>
    </source>
</evidence>
<dbReference type="CDD" id="cd17546">
    <property type="entry name" value="REC_hyHK_CKI1_RcsC-like"/>
    <property type="match status" value="1"/>
</dbReference>
<organism evidence="7 8">
    <name type="scientific">Verticillium longisporum</name>
    <name type="common">Verticillium dahliae var. longisporum</name>
    <dbReference type="NCBI Taxonomy" id="100787"/>
    <lineage>
        <taxon>Eukaryota</taxon>
        <taxon>Fungi</taxon>
        <taxon>Dikarya</taxon>
        <taxon>Ascomycota</taxon>
        <taxon>Pezizomycotina</taxon>
        <taxon>Sordariomycetes</taxon>
        <taxon>Hypocreomycetidae</taxon>
        <taxon>Glomerellales</taxon>
        <taxon>Plectosphaerellaceae</taxon>
        <taxon>Verticillium</taxon>
    </lineage>
</organism>
<dbReference type="InterPro" id="IPR001789">
    <property type="entry name" value="Sig_transdc_resp-reg_receiver"/>
</dbReference>
<feature type="compositionally biased region" description="Low complexity" evidence="3">
    <location>
        <begin position="336"/>
        <end position="367"/>
    </location>
</feature>
<evidence type="ECO:0000259" key="4">
    <source>
        <dbReference type="PROSITE" id="PS50109"/>
    </source>
</evidence>
<evidence type="ECO:0000313" key="7">
    <source>
        <dbReference type="EMBL" id="KAG7131885.1"/>
    </source>
</evidence>
<dbReference type="GO" id="GO:0000155">
    <property type="term" value="F:phosphorelay sensor kinase activity"/>
    <property type="evidence" value="ECO:0007669"/>
    <property type="project" value="InterPro"/>
</dbReference>
<feature type="region of interest" description="Disordered" evidence="3">
    <location>
        <begin position="59"/>
        <end position="100"/>
    </location>
</feature>
<feature type="compositionally biased region" description="Basic and acidic residues" evidence="3">
    <location>
        <begin position="1"/>
        <end position="12"/>
    </location>
</feature>
<dbReference type="CDD" id="cd00130">
    <property type="entry name" value="PAS"/>
    <property type="match status" value="1"/>
</dbReference>
<dbReference type="InterPro" id="IPR050956">
    <property type="entry name" value="2C_system_His_kinase"/>
</dbReference>
<feature type="compositionally biased region" description="Polar residues" evidence="3">
    <location>
        <begin position="189"/>
        <end position="225"/>
    </location>
</feature>
<dbReference type="Pfam" id="PF26131">
    <property type="entry name" value="PAS-like"/>
    <property type="match status" value="1"/>
</dbReference>
<evidence type="ECO:0000256" key="3">
    <source>
        <dbReference type="SAM" id="MobiDB-lite"/>
    </source>
</evidence>
<proteinExistence type="predicted"/>
<evidence type="ECO:0000256" key="1">
    <source>
        <dbReference type="ARBA" id="ARBA00022553"/>
    </source>
</evidence>
<dbReference type="SMART" id="SM00448">
    <property type="entry name" value="REC"/>
    <property type="match status" value="1"/>
</dbReference>
<dbReference type="PROSITE" id="PS50109">
    <property type="entry name" value="HIS_KIN"/>
    <property type="match status" value="1"/>
</dbReference>
<evidence type="ECO:0000259" key="5">
    <source>
        <dbReference type="PROSITE" id="PS50110"/>
    </source>
</evidence>
<keyword evidence="7" id="KW-0808">Transferase</keyword>
<accession>A0A8I2ZHT6</accession>
<feature type="compositionally biased region" description="Polar residues" evidence="3">
    <location>
        <begin position="514"/>
        <end position="524"/>
    </location>
</feature>
<dbReference type="InterPro" id="IPR003594">
    <property type="entry name" value="HATPase_dom"/>
</dbReference>
<dbReference type="InterPro" id="IPR000700">
    <property type="entry name" value="PAS-assoc_C"/>
</dbReference>
<feature type="region of interest" description="Disordered" evidence="3">
    <location>
        <begin position="189"/>
        <end position="266"/>
    </location>
</feature>
<dbReference type="PROSITE" id="PS50110">
    <property type="entry name" value="RESPONSE_REGULATORY"/>
    <property type="match status" value="1"/>
</dbReference>
<dbReference type="NCBIfam" id="TIGR00229">
    <property type="entry name" value="sensory_box"/>
    <property type="match status" value="1"/>
</dbReference>
<comment type="caution">
    <text evidence="7">The sequence shown here is derived from an EMBL/GenBank/DDBJ whole genome shotgun (WGS) entry which is preliminary data.</text>
</comment>
<feature type="domain" description="Response regulatory" evidence="5">
    <location>
        <begin position="1426"/>
        <end position="1557"/>
    </location>
</feature>
<dbReference type="InterPro" id="IPR013767">
    <property type="entry name" value="PAS_fold"/>
</dbReference>
<dbReference type="Pfam" id="PF00072">
    <property type="entry name" value="Response_reg"/>
    <property type="match status" value="1"/>
</dbReference>
<dbReference type="PANTHER" id="PTHR43719">
    <property type="entry name" value="TWO-COMPONENT HISTIDINE KINASE"/>
    <property type="match status" value="1"/>
</dbReference>
<feature type="region of interest" description="Disordered" evidence="3">
    <location>
        <begin position="1367"/>
        <end position="1425"/>
    </location>
</feature>
<gene>
    <name evidence="7" type="ORF">HYQ45_009605</name>
</gene>
<dbReference type="Pfam" id="PF02518">
    <property type="entry name" value="HATPase_c"/>
    <property type="match status" value="1"/>
</dbReference>
<dbReference type="GO" id="GO:0006355">
    <property type="term" value="P:regulation of DNA-templated transcription"/>
    <property type="evidence" value="ECO:0007669"/>
    <property type="project" value="InterPro"/>
</dbReference>
<feature type="domain" description="Histidine kinase" evidence="4">
    <location>
        <begin position="1091"/>
        <end position="1361"/>
    </location>
</feature>
<keyword evidence="7" id="KW-0418">Kinase</keyword>
<dbReference type="InterPro" id="IPR003661">
    <property type="entry name" value="HisK_dim/P_dom"/>
</dbReference>